<reference evidence="2" key="2">
    <citation type="submission" date="2021-04" db="EMBL/GenBank/DDBJ databases">
        <authorList>
            <person name="Gilroy R."/>
        </authorList>
    </citation>
    <scope>NUCLEOTIDE SEQUENCE</scope>
    <source>
        <strain evidence="2">CHK191-13928</strain>
    </source>
</reference>
<gene>
    <name evidence="2" type="ORF">H9735_09495</name>
</gene>
<dbReference type="InterPro" id="IPR046088">
    <property type="entry name" value="DUF6106"/>
</dbReference>
<accession>A0A9D1WWI4</accession>
<proteinExistence type="predicted"/>
<evidence type="ECO:0000313" key="2">
    <source>
        <dbReference type="EMBL" id="HIX68331.1"/>
    </source>
</evidence>
<dbReference type="AlphaFoldDB" id="A0A9D1WWI4"/>
<keyword evidence="1" id="KW-0472">Membrane</keyword>
<feature type="transmembrane region" description="Helical" evidence="1">
    <location>
        <begin position="20"/>
        <end position="53"/>
    </location>
</feature>
<dbReference type="EMBL" id="DXEM01000031">
    <property type="protein sequence ID" value="HIX68331.1"/>
    <property type="molecule type" value="Genomic_DNA"/>
</dbReference>
<keyword evidence="1" id="KW-1133">Transmembrane helix</keyword>
<sequence>MGDVVLEWVTPYILTQKRRLIKAITLSAAVVFTIDAILFMPIFWFIVIPIWLVEFFVFRNWKYEYEYVYVNGDFEISKIIRKCKRKLAFHGDRKDMEYIVKGRQEETGMTAVDYTSGVPGAPVYTMKINGQLIYFEPTQEFIDEMKNYHKVRF</sequence>
<name>A0A9D1WWI4_9FIRM</name>
<evidence type="ECO:0000256" key="1">
    <source>
        <dbReference type="SAM" id="Phobius"/>
    </source>
</evidence>
<protein>
    <submittedName>
        <fullName evidence="2">Uncharacterized protein</fullName>
    </submittedName>
</protein>
<keyword evidence="1" id="KW-0812">Transmembrane</keyword>
<dbReference type="Proteomes" id="UP000886721">
    <property type="component" value="Unassembled WGS sequence"/>
</dbReference>
<dbReference type="Pfam" id="PF19601">
    <property type="entry name" value="DUF6106"/>
    <property type="match status" value="1"/>
</dbReference>
<comment type="caution">
    <text evidence="2">The sequence shown here is derived from an EMBL/GenBank/DDBJ whole genome shotgun (WGS) entry which is preliminary data.</text>
</comment>
<evidence type="ECO:0000313" key="3">
    <source>
        <dbReference type="Proteomes" id="UP000886721"/>
    </source>
</evidence>
<organism evidence="2 3">
    <name type="scientific">Candidatus Anaerostipes excrementavium</name>
    <dbReference type="NCBI Taxonomy" id="2838463"/>
    <lineage>
        <taxon>Bacteria</taxon>
        <taxon>Bacillati</taxon>
        <taxon>Bacillota</taxon>
        <taxon>Clostridia</taxon>
        <taxon>Lachnospirales</taxon>
        <taxon>Lachnospiraceae</taxon>
        <taxon>Anaerostipes</taxon>
    </lineage>
</organism>
<reference evidence="2" key="1">
    <citation type="journal article" date="2021" name="PeerJ">
        <title>Extensive microbial diversity within the chicken gut microbiome revealed by metagenomics and culture.</title>
        <authorList>
            <person name="Gilroy R."/>
            <person name="Ravi A."/>
            <person name="Getino M."/>
            <person name="Pursley I."/>
            <person name="Horton D.L."/>
            <person name="Alikhan N.F."/>
            <person name="Baker D."/>
            <person name="Gharbi K."/>
            <person name="Hall N."/>
            <person name="Watson M."/>
            <person name="Adriaenssens E.M."/>
            <person name="Foster-Nyarko E."/>
            <person name="Jarju S."/>
            <person name="Secka A."/>
            <person name="Antonio M."/>
            <person name="Oren A."/>
            <person name="Chaudhuri R.R."/>
            <person name="La Ragione R."/>
            <person name="Hildebrand F."/>
            <person name="Pallen M.J."/>
        </authorList>
    </citation>
    <scope>NUCLEOTIDE SEQUENCE</scope>
    <source>
        <strain evidence="2">CHK191-13928</strain>
    </source>
</reference>